<keyword evidence="1" id="KW-0732">Signal</keyword>
<name>A0A5B8KZ44_9HYPH</name>
<feature type="chain" id="PRO_5022769819" description="Secreted protein" evidence="1">
    <location>
        <begin position="24"/>
        <end position="142"/>
    </location>
</feature>
<proteinExistence type="predicted"/>
<dbReference type="Proteomes" id="UP000321389">
    <property type="component" value="Chromosome"/>
</dbReference>
<accession>A0A5B8KZ44</accession>
<organism evidence="2 3">
    <name type="scientific">Nitratireductor mangrovi</name>
    <dbReference type="NCBI Taxonomy" id="2599600"/>
    <lineage>
        <taxon>Bacteria</taxon>
        <taxon>Pseudomonadati</taxon>
        <taxon>Pseudomonadota</taxon>
        <taxon>Alphaproteobacteria</taxon>
        <taxon>Hyphomicrobiales</taxon>
        <taxon>Phyllobacteriaceae</taxon>
        <taxon>Nitratireductor</taxon>
    </lineage>
</organism>
<protein>
    <recommendedName>
        <fullName evidence="4">Secreted protein</fullName>
    </recommendedName>
</protein>
<evidence type="ECO:0008006" key="4">
    <source>
        <dbReference type="Google" id="ProtNLM"/>
    </source>
</evidence>
<reference evidence="2" key="1">
    <citation type="submission" date="2020-04" db="EMBL/GenBank/DDBJ databases">
        <title>Nitratireductor sp. nov. isolated from mangrove soil.</title>
        <authorList>
            <person name="Ye Y."/>
        </authorList>
    </citation>
    <scope>NUCLEOTIDE SEQUENCE</scope>
    <source>
        <strain evidence="2">SY7</strain>
    </source>
</reference>
<dbReference type="AlphaFoldDB" id="A0A5B8KZ44"/>
<feature type="signal peptide" evidence="1">
    <location>
        <begin position="1"/>
        <end position="23"/>
    </location>
</feature>
<gene>
    <name evidence="2" type="ORF">FQ775_10775</name>
</gene>
<dbReference type="EMBL" id="CP042301">
    <property type="protein sequence ID" value="QDZ00826.1"/>
    <property type="molecule type" value="Genomic_DNA"/>
</dbReference>
<evidence type="ECO:0000256" key="1">
    <source>
        <dbReference type="SAM" id="SignalP"/>
    </source>
</evidence>
<sequence>MRARLWPALAFLAPCLGPAPALAQNGPVGIAFVEAPEQSSGVCSAGNPDKGFACARQKCVEGGAEQRDCLRVAWCYPAGWSVDVFKQHSEGPHWHEHSCGWGSREAAMKAAEVRCDPALHDYLIECAPVRLWDPDGTELPVE</sequence>
<evidence type="ECO:0000313" key="2">
    <source>
        <dbReference type="EMBL" id="QDZ00826.1"/>
    </source>
</evidence>
<dbReference type="RefSeq" id="WP_146299471.1">
    <property type="nucleotide sequence ID" value="NZ_CP042301.2"/>
</dbReference>
<dbReference type="OrthoDB" id="7864325at2"/>
<keyword evidence="3" id="KW-1185">Reference proteome</keyword>
<dbReference type="KEGG" id="niy:FQ775_10775"/>
<evidence type="ECO:0000313" key="3">
    <source>
        <dbReference type="Proteomes" id="UP000321389"/>
    </source>
</evidence>